<feature type="non-terminal residue" evidence="1">
    <location>
        <position position="1"/>
    </location>
</feature>
<protein>
    <submittedName>
        <fullName evidence="1">IS701 family transposase</fullName>
    </submittedName>
</protein>
<feature type="non-terminal residue" evidence="1">
    <location>
        <position position="135"/>
    </location>
</feature>
<comment type="caution">
    <text evidence="1">The sequence shown here is derived from an EMBL/GenBank/DDBJ whole genome shotgun (WGS) entry which is preliminary data.</text>
</comment>
<gene>
    <name evidence="1" type="ORF">V2J94_48660</name>
</gene>
<organism evidence="1 2">
    <name type="scientific">Streptomyces asiaticus subsp. ignotus</name>
    <dbReference type="NCBI Taxonomy" id="3098222"/>
    <lineage>
        <taxon>Bacteria</taxon>
        <taxon>Bacillati</taxon>
        <taxon>Actinomycetota</taxon>
        <taxon>Actinomycetes</taxon>
        <taxon>Kitasatosporales</taxon>
        <taxon>Streptomycetaceae</taxon>
        <taxon>Streptomyces</taxon>
        <taxon>Streptomyces violaceusniger group</taxon>
    </lineage>
</organism>
<proteinExistence type="predicted"/>
<dbReference type="Proteomes" id="UP001354709">
    <property type="component" value="Unassembled WGS sequence"/>
</dbReference>
<dbReference type="InterPro" id="IPR039365">
    <property type="entry name" value="IS701-like"/>
</dbReference>
<reference evidence="1 2" key="1">
    <citation type="submission" date="2023-11" db="EMBL/GenBank/DDBJ databases">
        <title>30 novel species of actinomycetes from the DSMZ collection.</title>
        <authorList>
            <person name="Nouioui I."/>
        </authorList>
    </citation>
    <scope>NUCLEOTIDE SEQUENCE [LARGE SCALE GENOMIC DNA]</scope>
    <source>
        <strain evidence="1 2">DSM 41524</strain>
    </source>
</reference>
<dbReference type="PANTHER" id="PTHR33627">
    <property type="entry name" value="TRANSPOSASE"/>
    <property type="match status" value="1"/>
</dbReference>
<dbReference type="InterPro" id="IPR012337">
    <property type="entry name" value="RNaseH-like_sf"/>
</dbReference>
<evidence type="ECO:0000313" key="1">
    <source>
        <dbReference type="EMBL" id="MEE4599577.1"/>
    </source>
</evidence>
<accession>A0ABU7QDU7</accession>
<evidence type="ECO:0000313" key="2">
    <source>
        <dbReference type="Proteomes" id="UP001354709"/>
    </source>
</evidence>
<dbReference type="EMBL" id="JAZBJO010000188">
    <property type="protein sequence ID" value="MEE4599577.1"/>
    <property type="molecule type" value="Genomic_DNA"/>
</dbReference>
<sequence length="135" mass="15315">QAPDEAWEPISCGDGAKGPRLYHWAALELPTVAEFDYQGEVPVRRRWALARRSLSKPKELAYFLAYAPRETVVADLVRIAGMRWQIEECFQAAKNECGLDQYEVRRYIGWYRHITLAMLAHAYLAVMAADAAAKG</sequence>
<keyword evidence="2" id="KW-1185">Reference proteome</keyword>
<name>A0ABU7QDU7_9ACTN</name>
<dbReference type="PANTHER" id="PTHR33627:SF1">
    <property type="entry name" value="TRANSPOSASE"/>
    <property type="match status" value="1"/>
</dbReference>
<dbReference type="SUPFAM" id="SSF53098">
    <property type="entry name" value="Ribonuclease H-like"/>
    <property type="match status" value="1"/>
</dbReference>